<evidence type="ECO:0000256" key="5">
    <source>
        <dbReference type="ARBA" id="ARBA00022747"/>
    </source>
</evidence>
<evidence type="ECO:0000256" key="1">
    <source>
        <dbReference type="ARBA" id="ARBA00011900"/>
    </source>
</evidence>
<name>A0A1B9BYX0_9PROT</name>
<dbReference type="PROSITE" id="PS00092">
    <property type="entry name" value="N6_MTASE"/>
    <property type="match status" value="1"/>
</dbReference>
<evidence type="ECO:0000256" key="6">
    <source>
        <dbReference type="ARBA" id="ARBA00023125"/>
    </source>
</evidence>
<evidence type="ECO:0000256" key="2">
    <source>
        <dbReference type="ARBA" id="ARBA00022603"/>
    </source>
</evidence>
<dbReference type="InterPro" id="IPR025931">
    <property type="entry name" value="TaqI_C"/>
</dbReference>
<proteinExistence type="predicted"/>
<dbReference type="EMBL" id="MASQ01000084">
    <property type="protein sequence ID" value="OCB02916.1"/>
    <property type="molecule type" value="Genomic_DNA"/>
</dbReference>
<protein>
    <recommendedName>
        <fullName evidence="1">site-specific DNA-methyltransferase (adenine-specific)</fullName>
        <ecNumber evidence="1">2.1.1.72</ecNumber>
    </recommendedName>
</protein>
<keyword evidence="4" id="KW-0949">S-adenosyl-L-methionine</keyword>
<dbReference type="InterPro" id="IPR029063">
    <property type="entry name" value="SAM-dependent_MTases_sf"/>
</dbReference>
<evidence type="ECO:0000256" key="7">
    <source>
        <dbReference type="ARBA" id="ARBA00047942"/>
    </source>
</evidence>
<dbReference type="PANTHER" id="PTHR33841:SF1">
    <property type="entry name" value="DNA METHYLTRANSFERASE A"/>
    <property type="match status" value="1"/>
</dbReference>
<comment type="catalytic activity">
    <reaction evidence="7">
        <text>a 2'-deoxyadenosine in DNA + S-adenosyl-L-methionine = an N(6)-methyl-2'-deoxyadenosine in DNA + S-adenosyl-L-homocysteine + H(+)</text>
        <dbReference type="Rhea" id="RHEA:15197"/>
        <dbReference type="Rhea" id="RHEA-COMP:12418"/>
        <dbReference type="Rhea" id="RHEA-COMP:12419"/>
        <dbReference type="ChEBI" id="CHEBI:15378"/>
        <dbReference type="ChEBI" id="CHEBI:57856"/>
        <dbReference type="ChEBI" id="CHEBI:59789"/>
        <dbReference type="ChEBI" id="CHEBI:90615"/>
        <dbReference type="ChEBI" id="CHEBI:90616"/>
        <dbReference type="EC" id="2.1.1.72"/>
    </reaction>
</comment>
<feature type="domain" description="TaqI-like C-terminal specificity" evidence="9">
    <location>
        <begin position="915"/>
        <end position="1034"/>
    </location>
</feature>
<evidence type="ECO:0000313" key="10">
    <source>
        <dbReference type="EMBL" id="OCB02916.1"/>
    </source>
</evidence>
<dbReference type="GO" id="GO:0003677">
    <property type="term" value="F:DNA binding"/>
    <property type="evidence" value="ECO:0007669"/>
    <property type="project" value="UniProtKB-KW"/>
</dbReference>
<reference evidence="10 11" key="1">
    <citation type="submission" date="2016-07" db="EMBL/GenBank/DDBJ databases">
        <title>Draft genome of a psychrotolerant acidophile Acidithiobacillus ferrivorans strain YL15.</title>
        <authorList>
            <person name="Peng T."/>
            <person name="Ma L."/>
            <person name="Nan M."/>
            <person name="An N."/>
            <person name="Wang M."/>
            <person name="Qiu G."/>
            <person name="Zeng W."/>
        </authorList>
    </citation>
    <scope>NUCLEOTIDE SEQUENCE [LARGE SCALE GENOMIC DNA]</scope>
    <source>
        <strain evidence="10 11">YL15</strain>
    </source>
</reference>
<evidence type="ECO:0000313" key="11">
    <source>
        <dbReference type="Proteomes" id="UP000093129"/>
    </source>
</evidence>
<keyword evidence="3" id="KW-0808">Transferase</keyword>
<dbReference type="PRINTS" id="PR00507">
    <property type="entry name" value="N12N6MTFRASE"/>
</dbReference>
<accession>A0A1B9BYX0</accession>
<dbReference type="Pfam" id="PF07669">
    <property type="entry name" value="Eco57I"/>
    <property type="match status" value="1"/>
</dbReference>
<dbReference type="InterPro" id="IPR002052">
    <property type="entry name" value="DNA_methylase_N6_adenine_CS"/>
</dbReference>
<dbReference type="PANTHER" id="PTHR33841">
    <property type="entry name" value="DNA METHYLTRANSFERASE YEEA-RELATED"/>
    <property type="match status" value="1"/>
</dbReference>
<evidence type="ECO:0000256" key="4">
    <source>
        <dbReference type="ARBA" id="ARBA00022691"/>
    </source>
</evidence>
<dbReference type="GO" id="GO:0009007">
    <property type="term" value="F:site-specific DNA-methyltransferase (adenine-specific) activity"/>
    <property type="evidence" value="ECO:0007669"/>
    <property type="project" value="UniProtKB-EC"/>
</dbReference>
<dbReference type="GO" id="GO:0032259">
    <property type="term" value="P:methylation"/>
    <property type="evidence" value="ECO:0007669"/>
    <property type="project" value="UniProtKB-KW"/>
</dbReference>
<evidence type="ECO:0000259" key="8">
    <source>
        <dbReference type="Pfam" id="PF07669"/>
    </source>
</evidence>
<keyword evidence="6" id="KW-0238">DNA-binding</keyword>
<comment type="caution">
    <text evidence="10">The sequence shown here is derived from an EMBL/GenBank/DDBJ whole genome shotgun (WGS) entry which is preliminary data.</text>
</comment>
<gene>
    <name evidence="10" type="ORF">BBC27_10635</name>
</gene>
<sequence>MDKQQARQSLTELFTRPFDQERYQLFLRNLLNQYEPRNGHYTGNLIPDAFKQHIKQYWRIGKYVDPDGHELDLLIVEVKSLNKLERARSALRNFAVNRLKQFEKEASLIAFYAEDDRGADWRFSFVKIEHEAYQDEKGKIKLKQELTPAKRYSYLVGEHENSHTASKQLLPLLEMDYADPRIEEIEAAFGIEKVTDEFFDQYKALFQKLAEHLKRQASFNHEGEEARDQRVSRFAKKLLGQIVFLYFLQKKGWLGVSKNQPWGTGSKRFMRERYDQVMKTDGNYHRDFLQYLFYEALADERKAQPDPGYYARFDCRVPFLNGGLFEADYDWHNEPIDLPNTLFHNDEKNKNGDVGTGILDVFGRYNFTIKEDEPLEKEVAVDPEMLGKVFENMLEVTERKSKGAFYTPREIVHYMCQESLIHYLDNRLNRYATLELAQPQGDLFGEPGVQERQGTEHIKVPRTDLETLIRKGHLALENDTRVMSKGKETDTYKFQLPESVRQHAEAIDAALADIKVCDPAIGSGAFPVGMLHEIVNARMALAPHSGNQESAYELKRHAIGESLYGVDIDASAIDIARLRLWLSLIVDEEDYSQIAALPNLDYKIVQGNALIGIEVDLFNQEMLNEIEKKKNEFFSATNHDRKSDLAATINDLIHETMHGQACFDFKVYFSEVWHQKNGFDVVIGNPPYFSIDTFGANSSVQAYLKKNYFVYMDKSDIIFYFFEKSAKISHGVISLITSNAYLSATKAKRLRKFLVDNNLIRIVVNFEKYMVFKEASITTAITFLYPSTDQPRYLNLPHNNYRKDDLNGLLVDDKNYVMAEDWSDEAFVLADKHLKRINDAIDFGKPKLSTIYKVGSGMQTGCNSVFVNPPSDIPKKHIKKRMTGEIIEKYVATEPKEFILYIEDIDSFDRLHESIKKYLLANQELLKNRADKKRRSTAKWWNFTFPMHKEYYNKQKIWCSYRSITNAFCLDDSAEYIGLTNTTVIFDVNTKINFKYLLALLNSEILSYRYSFIGKRTGNGLLEYFENGVGKLPIIGTARGIQLSVASIVDYVRQLKRTNLQLATLYFQQLIDGMVYELYFPDEIKAANKEILPHLGDLTPITDVMTDEEKLAVIQREFDRLYDPRHPVRNYLETLDSVEVVRTIREALKR</sequence>
<keyword evidence="5" id="KW-0680">Restriction system</keyword>
<dbReference type="Gene3D" id="3.40.50.150">
    <property type="entry name" value="Vaccinia Virus protein VP39"/>
    <property type="match status" value="1"/>
</dbReference>
<dbReference type="InterPro" id="IPR050953">
    <property type="entry name" value="N4_N6_ade-DNA_methylase"/>
</dbReference>
<dbReference type="RefSeq" id="WP_065413245.1">
    <property type="nucleotide sequence ID" value="NZ_MASQ01000084.1"/>
</dbReference>
<dbReference type="Proteomes" id="UP000093129">
    <property type="component" value="Unassembled WGS sequence"/>
</dbReference>
<keyword evidence="2" id="KW-0489">Methyltransferase</keyword>
<dbReference type="Pfam" id="PF12950">
    <property type="entry name" value="TaqI_C"/>
    <property type="match status" value="1"/>
</dbReference>
<organism evidence="10 11">
    <name type="scientific">Acidithiobacillus ferrivorans</name>
    <dbReference type="NCBI Taxonomy" id="160808"/>
    <lineage>
        <taxon>Bacteria</taxon>
        <taxon>Pseudomonadati</taxon>
        <taxon>Pseudomonadota</taxon>
        <taxon>Acidithiobacillia</taxon>
        <taxon>Acidithiobacillales</taxon>
        <taxon>Acidithiobacillaceae</taxon>
        <taxon>Acidithiobacillus</taxon>
    </lineage>
</organism>
<dbReference type="EC" id="2.1.1.72" evidence="1"/>
<dbReference type="AlphaFoldDB" id="A0A1B9BYX0"/>
<evidence type="ECO:0000256" key="3">
    <source>
        <dbReference type="ARBA" id="ARBA00022679"/>
    </source>
</evidence>
<dbReference type="InterPro" id="IPR011639">
    <property type="entry name" value="MethylTrfase_TaqI-like_dom"/>
</dbReference>
<dbReference type="SUPFAM" id="SSF53335">
    <property type="entry name" value="S-adenosyl-L-methionine-dependent methyltransferases"/>
    <property type="match status" value="1"/>
</dbReference>
<evidence type="ECO:0000259" key="9">
    <source>
        <dbReference type="Pfam" id="PF12950"/>
    </source>
</evidence>
<dbReference type="GO" id="GO:0009307">
    <property type="term" value="P:DNA restriction-modification system"/>
    <property type="evidence" value="ECO:0007669"/>
    <property type="project" value="UniProtKB-KW"/>
</dbReference>
<feature type="domain" description="Type II methyltransferase M.TaqI-like" evidence="8">
    <location>
        <begin position="562"/>
        <end position="772"/>
    </location>
</feature>